<dbReference type="EMBL" id="SHKW01000001">
    <property type="protein sequence ID" value="RZU38900.1"/>
    <property type="molecule type" value="Genomic_DNA"/>
</dbReference>
<sequence length="229" mass="25053">MQNANIISLIDAHVERLLKVRRILAELNLPLSRRKVVTPTPNRTAQSKSAKRGNASRKTSKSTVRKPYTERMSVAPTEDRSASPTAVSGFQRDAIAPNKPITQAIEKSVLSGTTPVACSLTTQPSRKKPVTQKPSVRSGTFALGGNIPSGPIVVPAEQIRYEQSLRQRESAIKERDPFQIPSDVPLTAELLAQRWMQGANAPVTKTAMKGDTTFSTPRKQLRRAASFSQ</sequence>
<feature type="compositionally biased region" description="Polar residues" evidence="1">
    <location>
        <begin position="39"/>
        <end position="48"/>
    </location>
</feature>
<keyword evidence="3" id="KW-1185">Reference proteome</keyword>
<feature type="region of interest" description="Disordered" evidence="1">
    <location>
        <begin position="37"/>
        <end position="94"/>
    </location>
</feature>
<gene>
    <name evidence="2" type="ORF">BDD14_0206</name>
</gene>
<feature type="compositionally biased region" description="Basic residues" evidence="1">
    <location>
        <begin position="49"/>
        <end position="64"/>
    </location>
</feature>
<comment type="caution">
    <text evidence="2">The sequence shown here is derived from an EMBL/GenBank/DDBJ whole genome shotgun (WGS) entry which is preliminary data.</text>
</comment>
<name>A0A4Q7YND7_9BACT</name>
<evidence type="ECO:0000256" key="1">
    <source>
        <dbReference type="SAM" id="MobiDB-lite"/>
    </source>
</evidence>
<evidence type="ECO:0000313" key="2">
    <source>
        <dbReference type="EMBL" id="RZU38900.1"/>
    </source>
</evidence>
<proteinExistence type="predicted"/>
<organism evidence="2 3">
    <name type="scientific">Edaphobacter modestus</name>
    <dbReference type="NCBI Taxonomy" id="388466"/>
    <lineage>
        <taxon>Bacteria</taxon>
        <taxon>Pseudomonadati</taxon>
        <taxon>Acidobacteriota</taxon>
        <taxon>Terriglobia</taxon>
        <taxon>Terriglobales</taxon>
        <taxon>Acidobacteriaceae</taxon>
        <taxon>Edaphobacter</taxon>
    </lineage>
</organism>
<dbReference type="AlphaFoldDB" id="A0A4Q7YND7"/>
<accession>A0A4Q7YND7</accession>
<dbReference type="Proteomes" id="UP000292958">
    <property type="component" value="Unassembled WGS sequence"/>
</dbReference>
<reference evidence="2 3" key="1">
    <citation type="submission" date="2019-02" db="EMBL/GenBank/DDBJ databases">
        <title>Genomic Encyclopedia of Archaeal and Bacterial Type Strains, Phase II (KMG-II): from individual species to whole genera.</title>
        <authorList>
            <person name="Goeker M."/>
        </authorList>
    </citation>
    <scope>NUCLEOTIDE SEQUENCE [LARGE SCALE GENOMIC DNA]</scope>
    <source>
        <strain evidence="2 3">DSM 18101</strain>
    </source>
</reference>
<feature type="region of interest" description="Disordered" evidence="1">
    <location>
        <begin position="207"/>
        <end position="229"/>
    </location>
</feature>
<protein>
    <submittedName>
        <fullName evidence="2">Uncharacterized protein</fullName>
    </submittedName>
</protein>
<evidence type="ECO:0000313" key="3">
    <source>
        <dbReference type="Proteomes" id="UP000292958"/>
    </source>
</evidence>
<feature type="region of interest" description="Disordered" evidence="1">
    <location>
        <begin position="119"/>
        <end position="143"/>
    </location>
</feature>